<reference evidence="2 3" key="1">
    <citation type="submission" date="2018-02" db="EMBL/GenBank/DDBJ databases">
        <title>FDA/CDC Antimicrobial Resistant Isolate Bank Genome Sequencing.</title>
        <authorList>
            <person name="Benahmed F.H."/>
            <person name="Lutgring J.D."/>
            <person name="Yoo B."/>
            <person name="Machado M."/>
            <person name="Brown A."/>
            <person name="McAllister G."/>
            <person name="Perry A."/>
            <person name="Halpin A.L."/>
            <person name="Vavikolanu K."/>
            <person name="Ott S."/>
            <person name="Zhao X."/>
            <person name="Tallon L.J."/>
            <person name="Sadzewicz L."/>
            <person name="Aluvathingal J."/>
            <person name="Nadendla S."/>
            <person name="Voskania-kordi A."/>
            <person name="Simonyan V."/>
            <person name="Patel J."/>
            <person name="Shawar R.M."/>
        </authorList>
    </citation>
    <scope>NUCLEOTIDE SEQUENCE [LARGE SCALE GENOMIC DNA]</scope>
    <source>
        <strain evidence="2 3">AR_0356</strain>
    </source>
</reference>
<dbReference type="InterPro" id="IPR013321">
    <property type="entry name" value="Arc_rbn_hlx_hlx"/>
</dbReference>
<proteinExistence type="predicted"/>
<protein>
    <submittedName>
        <fullName evidence="2">Arc-like DNA binding domain protein</fullName>
    </submittedName>
</protein>
<evidence type="ECO:0000259" key="1">
    <source>
        <dbReference type="Pfam" id="PF07878"/>
    </source>
</evidence>
<dbReference type="EMBL" id="CP027169">
    <property type="protein sequence ID" value="AVK07046.1"/>
    <property type="molecule type" value="Genomic_DNA"/>
</dbReference>
<dbReference type="RefSeq" id="WP_012075345.1">
    <property type="nucleotide sequence ID" value="NZ_CP027169.1"/>
</dbReference>
<evidence type="ECO:0000313" key="2">
    <source>
        <dbReference type="EMBL" id="AVK07046.1"/>
    </source>
</evidence>
<dbReference type="InterPro" id="IPR012869">
    <property type="entry name" value="RHH_5"/>
</dbReference>
<dbReference type="AlphaFoldDB" id="A0A2R3IYR3"/>
<sequence>MEEIMRTQVRIPRDLMEWLKQQAKEQSRSMNGQLVEVLKLVKRGQANA</sequence>
<organism evidence="2 3">
    <name type="scientific">Pseudomonas paraeruginosa</name>
    <dbReference type="NCBI Taxonomy" id="2994495"/>
    <lineage>
        <taxon>Bacteria</taxon>
        <taxon>Pseudomonadati</taxon>
        <taxon>Pseudomonadota</taxon>
        <taxon>Gammaproteobacteria</taxon>
        <taxon>Pseudomonadales</taxon>
        <taxon>Pseudomonadaceae</taxon>
        <taxon>Pseudomonas</taxon>
    </lineage>
</organism>
<dbReference type="Gene3D" id="1.10.1220.10">
    <property type="entry name" value="Met repressor-like"/>
    <property type="match status" value="1"/>
</dbReference>
<dbReference type="GO" id="GO:0006355">
    <property type="term" value="P:regulation of DNA-templated transcription"/>
    <property type="evidence" value="ECO:0007669"/>
    <property type="project" value="InterPro"/>
</dbReference>
<name>A0A2R3IYR3_9PSED</name>
<dbReference type="Pfam" id="PF07878">
    <property type="entry name" value="RHH_5"/>
    <property type="match status" value="1"/>
</dbReference>
<dbReference type="SUPFAM" id="SSF47598">
    <property type="entry name" value="Ribbon-helix-helix"/>
    <property type="match status" value="1"/>
</dbReference>
<keyword evidence="3" id="KW-1185">Reference proteome</keyword>
<evidence type="ECO:0000313" key="3">
    <source>
        <dbReference type="Proteomes" id="UP000238390"/>
    </source>
</evidence>
<dbReference type="InterPro" id="IPR010985">
    <property type="entry name" value="Ribbon_hlx_hlx"/>
</dbReference>
<gene>
    <name evidence="2" type="ORF">CSB93_4766</name>
</gene>
<dbReference type="Proteomes" id="UP000238390">
    <property type="component" value="Chromosome"/>
</dbReference>
<feature type="domain" description="CopG-like ribbon-helix-helix" evidence="1">
    <location>
        <begin position="6"/>
        <end position="33"/>
    </location>
</feature>
<accession>A0A2R3IYR3</accession>